<dbReference type="AlphaFoldDB" id="A0AAW1Y313"/>
<protein>
    <submittedName>
        <fullName evidence="1">Uncharacterized protein</fullName>
    </submittedName>
</protein>
<accession>A0AAW1Y313</accession>
<gene>
    <name evidence="1" type="ORF">M0R45_009037</name>
</gene>
<evidence type="ECO:0000313" key="1">
    <source>
        <dbReference type="EMBL" id="KAK9943430.1"/>
    </source>
</evidence>
<reference evidence="1 2" key="1">
    <citation type="journal article" date="2023" name="G3 (Bethesda)">
        <title>A chromosome-length genome assembly and annotation of blackberry (Rubus argutus, cv. 'Hillquist').</title>
        <authorList>
            <person name="Bruna T."/>
            <person name="Aryal R."/>
            <person name="Dudchenko O."/>
            <person name="Sargent D.J."/>
            <person name="Mead D."/>
            <person name="Buti M."/>
            <person name="Cavallini A."/>
            <person name="Hytonen T."/>
            <person name="Andres J."/>
            <person name="Pham M."/>
            <person name="Weisz D."/>
            <person name="Mascagni F."/>
            <person name="Usai G."/>
            <person name="Natali L."/>
            <person name="Bassil N."/>
            <person name="Fernandez G.E."/>
            <person name="Lomsadze A."/>
            <person name="Armour M."/>
            <person name="Olukolu B."/>
            <person name="Poorten T."/>
            <person name="Britton C."/>
            <person name="Davik J."/>
            <person name="Ashrafi H."/>
            <person name="Aiden E.L."/>
            <person name="Borodovsky M."/>
            <person name="Worthington M."/>
        </authorList>
    </citation>
    <scope>NUCLEOTIDE SEQUENCE [LARGE SCALE GENOMIC DNA]</scope>
    <source>
        <strain evidence="1">PI 553951</strain>
    </source>
</reference>
<sequence>MGDPSSAAPSSSITTPAPLTIIKATINSDNPDPVVFFSAVPSAQPARISLPKSMSPAIEPCLFIDAAQSTHSPLRFSLLSALLCPIRRRLHNRNQAIAVILSPCTISAASVEPISSLERSMPPQPSLITNPCLRHQATCLVLPSPIAPPSRSSLTL</sequence>
<organism evidence="1 2">
    <name type="scientific">Rubus argutus</name>
    <name type="common">Southern blackberry</name>
    <dbReference type="NCBI Taxonomy" id="59490"/>
    <lineage>
        <taxon>Eukaryota</taxon>
        <taxon>Viridiplantae</taxon>
        <taxon>Streptophyta</taxon>
        <taxon>Embryophyta</taxon>
        <taxon>Tracheophyta</taxon>
        <taxon>Spermatophyta</taxon>
        <taxon>Magnoliopsida</taxon>
        <taxon>eudicotyledons</taxon>
        <taxon>Gunneridae</taxon>
        <taxon>Pentapetalae</taxon>
        <taxon>rosids</taxon>
        <taxon>fabids</taxon>
        <taxon>Rosales</taxon>
        <taxon>Rosaceae</taxon>
        <taxon>Rosoideae</taxon>
        <taxon>Rosoideae incertae sedis</taxon>
        <taxon>Rubus</taxon>
    </lineage>
</organism>
<dbReference type="Proteomes" id="UP001457282">
    <property type="component" value="Unassembled WGS sequence"/>
</dbReference>
<comment type="caution">
    <text evidence="1">The sequence shown here is derived from an EMBL/GenBank/DDBJ whole genome shotgun (WGS) entry which is preliminary data.</text>
</comment>
<keyword evidence="2" id="KW-1185">Reference proteome</keyword>
<name>A0AAW1Y313_RUBAR</name>
<proteinExistence type="predicted"/>
<dbReference type="EMBL" id="JBEDUW010000002">
    <property type="protein sequence ID" value="KAK9943430.1"/>
    <property type="molecule type" value="Genomic_DNA"/>
</dbReference>
<evidence type="ECO:0000313" key="2">
    <source>
        <dbReference type="Proteomes" id="UP001457282"/>
    </source>
</evidence>